<dbReference type="OrthoDB" id="9807797at2"/>
<proteinExistence type="inferred from homology"/>
<dbReference type="PANTHER" id="PTHR45625:SF4">
    <property type="entry name" value="PEPTIDYLPROLYL ISOMERASE DOMAIN AND WD REPEAT-CONTAINING PROTEIN 1"/>
    <property type="match status" value="1"/>
</dbReference>
<comment type="caution">
    <text evidence="7">The sequence shown here is derived from an EMBL/GenBank/DDBJ whole genome shotgun (WGS) entry which is preliminary data.</text>
</comment>
<evidence type="ECO:0000256" key="1">
    <source>
        <dbReference type="ARBA" id="ARBA00000971"/>
    </source>
</evidence>
<dbReference type="InterPro" id="IPR044666">
    <property type="entry name" value="Cyclophilin_A-like"/>
</dbReference>
<comment type="similarity">
    <text evidence="5">Belongs to the cyclophilin-type PPIase family.</text>
</comment>
<comment type="catalytic activity">
    <reaction evidence="1 5">
        <text>[protein]-peptidylproline (omega=180) = [protein]-peptidylproline (omega=0)</text>
        <dbReference type="Rhea" id="RHEA:16237"/>
        <dbReference type="Rhea" id="RHEA-COMP:10747"/>
        <dbReference type="Rhea" id="RHEA-COMP:10748"/>
        <dbReference type="ChEBI" id="CHEBI:83833"/>
        <dbReference type="ChEBI" id="CHEBI:83834"/>
        <dbReference type="EC" id="5.2.1.8"/>
    </reaction>
</comment>
<evidence type="ECO:0000256" key="5">
    <source>
        <dbReference type="RuleBase" id="RU363019"/>
    </source>
</evidence>
<dbReference type="AlphaFoldDB" id="A0A6N9Q8K6"/>
<keyword evidence="4 5" id="KW-0413">Isomerase</keyword>
<dbReference type="PRINTS" id="PR00153">
    <property type="entry name" value="CSAPPISMRASE"/>
</dbReference>
<dbReference type="EMBL" id="SIJB01000047">
    <property type="protein sequence ID" value="NBI30944.1"/>
    <property type="molecule type" value="Genomic_DNA"/>
</dbReference>
<evidence type="ECO:0000256" key="3">
    <source>
        <dbReference type="ARBA" id="ARBA00023110"/>
    </source>
</evidence>
<dbReference type="Proteomes" id="UP000448943">
    <property type="component" value="Unassembled WGS sequence"/>
</dbReference>
<dbReference type="GO" id="GO:0003755">
    <property type="term" value="F:peptidyl-prolyl cis-trans isomerase activity"/>
    <property type="evidence" value="ECO:0007669"/>
    <property type="project" value="UniProtKB-UniRule"/>
</dbReference>
<keyword evidence="8" id="KW-1185">Reference proteome</keyword>
<evidence type="ECO:0000256" key="2">
    <source>
        <dbReference type="ARBA" id="ARBA00002388"/>
    </source>
</evidence>
<dbReference type="Gene3D" id="2.40.100.10">
    <property type="entry name" value="Cyclophilin-like"/>
    <property type="match status" value="1"/>
</dbReference>
<reference evidence="7 8" key="1">
    <citation type="submission" date="2019-01" db="EMBL/GenBank/DDBJ databases">
        <title>Chengkuizengella sp. nov., isolated from deep-sea sediment of East Pacific Ocean.</title>
        <authorList>
            <person name="Yang J."/>
            <person name="Lai Q."/>
            <person name="Shao Z."/>
        </authorList>
    </citation>
    <scope>NUCLEOTIDE SEQUENCE [LARGE SCALE GENOMIC DNA]</scope>
    <source>
        <strain evidence="7 8">YPA3-1-1</strain>
    </source>
</reference>
<name>A0A6N9Q8K6_9BACL</name>
<feature type="domain" description="PPIase cyclophilin-type" evidence="6">
    <location>
        <begin position="64"/>
        <end position="214"/>
    </location>
</feature>
<dbReference type="RefSeq" id="WP_160647753.1">
    <property type="nucleotide sequence ID" value="NZ_SIJB01000047.1"/>
</dbReference>
<accession>A0A6N9Q8K6</accession>
<evidence type="ECO:0000259" key="6">
    <source>
        <dbReference type="PROSITE" id="PS50072"/>
    </source>
</evidence>
<evidence type="ECO:0000313" key="8">
    <source>
        <dbReference type="Proteomes" id="UP000448943"/>
    </source>
</evidence>
<dbReference type="GO" id="GO:0006457">
    <property type="term" value="P:protein folding"/>
    <property type="evidence" value="ECO:0007669"/>
    <property type="project" value="InterPro"/>
</dbReference>
<keyword evidence="3 5" id="KW-0697">Rotamase</keyword>
<dbReference type="PANTHER" id="PTHR45625">
    <property type="entry name" value="PEPTIDYL-PROLYL CIS-TRANS ISOMERASE-RELATED"/>
    <property type="match status" value="1"/>
</dbReference>
<dbReference type="InterPro" id="IPR020892">
    <property type="entry name" value="Cyclophilin-type_PPIase_CS"/>
</dbReference>
<dbReference type="InterPro" id="IPR029000">
    <property type="entry name" value="Cyclophilin-like_dom_sf"/>
</dbReference>
<comment type="function">
    <text evidence="2 5">PPIases accelerate the folding of proteins. It catalyzes the cis-trans isomerization of proline imidic peptide bonds in oligopeptides.</text>
</comment>
<evidence type="ECO:0000256" key="4">
    <source>
        <dbReference type="ARBA" id="ARBA00023235"/>
    </source>
</evidence>
<dbReference type="InterPro" id="IPR002130">
    <property type="entry name" value="Cyclophilin-type_PPIase_dom"/>
</dbReference>
<organism evidence="7 8">
    <name type="scientific">Chengkuizengella marina</name>
    <dbReference type="NCBI Taxonomy" id="2507566"/>
    <lineage>
        <taxon>Bacteria</taxon>
        <taxon>Bacillati</taxon>
        <taxon>Bacillota</taxon>
        <taxon>Bacilli</taxon>
        <taxon>Bacillales</taxon>
        <taxon>Paenibacillaceae</taxon>
        <taxon>Chengkuizengella</taxon>
    </lineage>
</organism>
<feature type="chain" id="PRO_5039758014" description="Peptidyl-prolyl cis-trans isomerase" evidence="5">
    <location>
        <begin position="25"/>
        <end position="217"/>
    </location>
</feature>
<protein>
    <recommendedName>
        <fullName evidence="5">Peptidyl-prolyl cis-trans isomerase</fullName>
        <shortName evidence="5">PPIase</shortName>
        <ecNumber evidence="5">5.2.1.8</ecNumber>
    </recommendedName>
</protein>
<dbReference type="CDD" id="cd00317">
    <property type="entry name" value="cyclophilin"/>
    <property type="match status" value="1"/>
</dbReference>
<feature type="signal peptide" evidence="5">
    <location>
        <begin position="1"/>
        <end position="24"/>
    </location>
</feature>
<evidence type="ECO:0000313" key="7">
    <source>
        <dbReference type="EMBL" id="NBI30944.1"/>
    </source>
</evidence>
<dbReference type="Pfam" id="PF00160">
    <property type="entry name" value="Pro_isomerase"/>
    <property type="match status" value="1"/>
</dbReference>
<dbReference type="PROSITE" id="PS51257">
    <property type="entry name" value="PROKAR_LIPOPROTEIN"/>
    <property type="match status" value="1"/>
</dbReference>
<sequence>MKIKKSIQFITIAIMITVMLTGCATEQDQAEKNNGQENKSWSQPPEMLIDSSKKYSAVIRTSKGEFTVQLFADTAPVTVNNFVFLANENFYEGVIFHRIIETFMIQTGDPTGTGGGGPGYQFEDELDTPYLYEPGIVAMAKSGPNTNGSQFFICTGEDSRNLNLTPDYTIFGKVIEGMETVTNIAQTPVTMNPNGGDSTPSLPTEEVTIESIEIIES</sequence>
<dbReference type="SUPFAM" id="SSF50891">
    <property type="entry name" value="Cyclophilin-like"/>
    <property type="match status" value="1"/>
</dbReference>
<dbReference type="PROSITE" id="PS00170">
    <property type="entry name" value="CSA_PPIASE_1"/>
    <property type="match status" value="1"/>
</dbReference>
<dbReference type="PROSITE" id="PS50072">
    <property type="entry name" value="CSA_PPIASE_2"/>
    <property type="match status" value="1"/>
</dbReference>
<keyword evidence="5" id="KW-0732">Signal</keyword>
<dbReference type="EC" id="5.2.1.8" evidence="5"/>
<gene>
    <name evidence="7" type="ORF">ERL59_18495</name>
</gene>